<dbReference type="EMBL" id="BKCJ010008346">
    <property type="protein sequence ID" value="GEU81739.1"/>
    <property type="molecule type" value="Genomic_DNA"/>
</dbReference>
<evidence type="ECO:0000313" key="1">
    <source>
        <dbReference type="EMBL" id="GEU81739.1"/>
    </source>
</evidence>
<dbReference type="SUPFAM" id="SSF56219">
    <property type="entry name" value="DNase I-like"/>
    <property type="match status" value="1"/>
</dbReference>
<keyword evidence="1" id="KW-0548">Nucleotidyltransferase</keyword>
<proteinExistence type="predicted"/>
<sequence length="437" mass="49855">MEGYTFTWSHPSGSKMSKLDRFLVSEGIFLIFPSITAVFLDRHLSDHHPIIHCEVQADFGLIQFQFYHSWISLEGFDAMVEQTWRSFSHNDANKMIRLKKKIQDLKVRIRAWIKDKRSSVSGEKDSIKKKLSDIDRLLDGGDVSDSNLLLRSELHQRRVSRDEIRLAVWNCGENKSPGPDGYSFEFFRKYWNLVGSDLYTQSAFVAYWQNLDGSFVLNELLHWCKRKKKQVMFFKVDFAKAYDSVPWDYLLDVLEAFGFGVFKGVHLHGSTSISHLFYADDVMFIGEWSDDNLKGIINILQCFFLASGLKIIIQKSQVLGVGVPSSTGMQAASSIGCGVLHKQFRYLGVMVGECMSRHNAWASTVDKLRSRLSKWNVKTLSIGGRLTLLKAVLGASPLYNMSIFKVPKGILNSMEAIRKPPDLVDQVPRLLTPNRDY</sequence>
<keyword evidence="1" id="KW-0695">RNA-directed DNA polymerase</keyword>
<accession>A0A6L2N815</accession>
<protein>
    <submittedName>
        <fullName evidence="1">RNA-directed DNA polymerase, eukaryota</fullName>
    </submittedName>
</protein>
<dbReference type="InterPro" id="IPR036691">
    <property type="entry name" value="Endo/exonu/phosph_ase_sf"/>
</dbReference>
<dbReference type="GO" id="GO:0003964">
    <property type="term" value="F:RNA-directed DNA polymerase activity"/>
    <property type="evidence" value="ECO:0007669"/>
    <property type="project" value="UniProtKB-KW"/>
</dbReference>
<name>A0A6L2N815_TANCI</name>
<organism evidence="1">
    <name type="scientific">Tanacetum cinerariifolium</name>
    <name type="common">Dalmatian daisy</name>
    <name type="synonym">Chrysanthemum cinerariifolium</name>
    <dbReference type="NCBI Taxonomy" id="118510"/>
    <lineage>
        <taxon>Eukaryota</taxon>
        <taxon>Viridiplantae</taxon>
        <taxon>Streptophyta</taxon>
        <taxon>Embryophyta</taxon>
        <taxon>Tracheophyta</taxon>
        <taxon>Spermatophyta</taxon>
        <taxon>Magnoliopsida</taxon>
        <taxon>eudicotyledons</taxon>
        <taxon>Gunneridae</taxon>
        <taxon>Pentapetalae</taxon>
        <taxon>asterids</taxon>
        <taxon>campanulids</taxon>
        <taxon>Asterales</taxon>
        <taxon>Asteraceae</taxon>
        <taxon>Asteroideae</taxon>
        <taxon>Anthemideae</taxon>
        <taxon>Anthemidinae</taxon>
        <taxon>Tanacetum</taxon>
    </lineage>
</organism>
<keyword evidence="1" id="KW-0808">Transferase</keyword>
<comment type="caution">
    <text evidence="1">The sequence shown here is derived from an EMBL/GenBank/DDBJ whole genome shotgun (WGS) entry which is preliminary data.</text>
</comment>
<reference evidence="1" key="1">
    <citation type="journal article" date="2019" name="Sci. Rep.">
        <title>Draft genome of Tanacetum cinerariifolium, the natural source of mosquito coil.</title>
        <authorList>
            <person name="Yamashiro T."/>
            <person name="Shiraishi A."/>
            <person name="Satake H."/>
            <person name="Nakayama K."/>
        </authorList>
    </citation>
    <scope>NUCLEOTIDE SEQUENCE</scope>
</reference>
<dbReference type="AlphaFoldDB" id="A0A6L2N815"/>
<dbReference type="PANTHER" id="PTHR33116:SF78">
    <property type="entry name" value="OS12G0587133 PROTEIN"/>
    <property type="match status" value="1"/>
</dbReference>
<dbReference type="PANTHER" id="PTHR33116">
    <property type="entry name" value="REVERSE TRANSCRIPTASE ZINC-BINDING DOMAIN-CONTAINING PROTEIN-RELATED-RELATED"/>
    <property type="match status" value="1"/>
</dbReference>
<gene>
    <name evidence="1" type="ORF">Tci_053717</name>
</gene>